<feature type="compositionally biased region" description="Basic and acidic residues" evidence="13">
    <location>
        <begin position="130"/>
        <end position="148"/>
    </location>
</feature>
<dbReference type="InterPro" id="IPR001841">
    <property type="entry name" value="Znf_RING"/>
</dbReference>
<evidence type="ECO:0000256" key="6">
    <source>
        <dbReference type="ARBA" id="ARBA00022723"/>
    </source>
</evidence>
<protein>
    <recommendedName>
        <fullName evidence="3">RING-type E3 ubiquitin transferase</fullName>
        <ecNumber evidence="3">2.3.2.27</ecNumber>
    </recommendedName>
</protein>
<evidence type="ECO:0000256" key="11">
    <source>
        <dbReference type="ARBA" id="ARBA00023136"/>
    </source>
</evidence>
<dbReference type="EMBL" id="BEGY01000001">
    <property type="protein sequence ID" value="GAX72940.1"/>
    <property type="molecule type" value="Genomic_DNA"/>
</dbReference>
<sequence length="281" mass="30551">MSSSANNQTFGAFITASSKQSAGIDSWWVICSICLIGVILMTSCVLGIARSIPCLRRRIWTVTITPNDIINAPSNISSFRLVGAISKAKLDSMPVYRLAELEDGRLSYNDVFSTVTSVTPQAVQVDDLAEDRHTEEKPSSCMEEENKPTHVLHGPAGAVSPEGATEHAWIKEEEAAAVHPQQSGLKENLHIGNIALVPRADNRREQLSSHPQILEDARSIQCALCLVGYAPGNLLRGLPCGHSFHCECVDTWLLRKGTCPLCRFQINNAVGDIEGLTTHPV</sequence>
<dbReference type="OrthoDB" id="548632at2759"/>
<keyword evidence="7 12" id="KW-0863">Zinc-finger</keyword>
<evidence type="ECO:0000256" key="4">
    <source>
        <dbReference type="ARBA" id="ARBA00022679"/>
    </source>
</evidence>
<comment type="catalytic activity">
    <reaction evidence="1">
        <text>S-ubiquitinyl-[E2 ubiquitin-conjugating enzyme]-L-cysteine + [acceptor protein]-L-lysine = [E2 ubiquitin-conjugating enzyme]-L-cysteine + N(6)-ubiquitinyl-[acceptor protein]-L-lysine.</text>
        <dbReference type="EC" id="2.3.2.27"/>
    </reaction>
</comment>
<keyword evidence="5 14" id="KW-0812">Transmembrane</keyword>
<evidence type="ECO:0000256" key="5">
    <source>
        <dbReference type="ARBA" id="ARBA00022692"/>
    </source>
</evidence>
<dbReference type="GO" id="GO:0061630">
    <property type="term" value="F:ubiquitin protein ligase activity"/>
    <property type="evidence" value="ECO:0007669"/>
    <property type="project" value="UniProtKB-EC"/>
</dbReference>
<evidence type="ECO:0000259" key="15">
    <source>
        <dbReference type="PROSITE" id="PS50089"/>
    </source>
</evidence>
<dbReference type="Pfam" id="PF13639">
    <property type="entry name" value="zf-RING_2"/>
    <property type="match status" value="1"/>
</dbReference>
<dbReference type="SUPFAM" id="SSF57850">
    <property type="entry name" value="RING/U-box"/>
    <property type="match status" value="1"/>
</dbReference>
<dbReference type="SMART" id="SM00184">
    <property type="entry name" value="RING"/>
    <property type="match status" value="1"/>
</dbReference>
<keyword evidence="9" id="KW-0862">Zinc</keyword>
<evidence type="ECO:0000256" key="1">
    <source>
        <dbReference type="ARBA" id="ARBA00000900"/>
    </source>
</evidence>
<reference evidence="16 17" key="1">
    <citation type="submission" date="2017-08" db="EMBL/GenBank/DDBJ databases">
        <title>Acidophilic green algal genome provides insights into adaptation to an acidic environment.</title>
        <authorList>
            <person name="Hirooka S."/>
            <person name="Hirose Y."/>
            <person name="Kanesaki Y."/>
            <person name="Higuchi S."/>
            <person name="Fujiwara T."/>
            <person name="Onuma R."/>
            <person name="Era A."/>
            <person name="Ohbayashi R."/>
            <person name="Uzuka A."/>
            <person name="Nozaki H."/>
            <person name="Yoshikawa H."/>
            <person name="Miyagishima S.Y."/>
        </authorList>
    </citation>
    <scope>NUCLEOTIDE SEQUENCE [LARGE SCALE GENOMIC DNA]</scope>
    <source>
        <strain evidence="16 17">NIES-2499</strain>
    </source>
</reference>
<evidence type="ECO:0000256" key="9">
    <source>
        <dbReference type="ARBA" id="ARBA00022833"/>
    </source>
</evidence>
<organism evidence="16 17">
    <name type="scientific">Chlamydomonas eustigma</name>
    <dbReference type="NCBI Taxonomy" id="1157962"/>
    <lineage>
        <taxon>Eukaryota</taxon>
        <taxon>Viridiplantae</taxon>
        <taxon>Chlorophyta</taxon>
        <taxon>core chlorophytes</taxon>
        <taxon>Chlorophyceae</taxon>
        <taxon>CS clade</taxon>
        <taxon>Chlamydomonadales</taxon>
        <taxon>Chlamydomonadaceae</taxon>
        <taxon>Chlamydomonas</taxon>
    </lineage>
</organism>
<dbReference type="GO" id="GO:0016567">
    <property type="term" value="P:protein ubiquitination"/>
    <property type="evidence" value="ECO:0007669"/>
    <property type="project" value="TreeGrafter"/>
</dbReference>
<dbReference type="EC" id="2.3.2.27" evidence="3"/>
<dbReference type="GO" id="GO:0016020">
    <property type="term" value="C:membrane"/>
    <property type="evidence" value="ECO:0007669"/>
    <property type="project" value="UniProtKB-SubCell"/>
</dbReference>
<keyword evidence="8" id="KW-0833">Ubl conjugation pathway</keyword>
<dbReference type="STRING" id="1157962.A0A250WQV9"/>
<evidence type="ECO:0000256" key="7">
    <source>
        <dbReference type="ARBA" id="ARBA00022771"/>
    </source>
</evidence>
<dbReference type="Proteomes" id="UP000232323">
    <property type="component" value="Unassembled WGS sequence"/>
</dbReference>
<name>A0A250WQV9_9CHLO</name>
<keyword evidence="6" id="KW-0479">Metal-binding</keyword>
<comment type="subcellular location">
    <subcellularLocation>
        <location evidence="2">Membrane</location>
        <topology evidence="2">Multi-pass membrane protein</topology>
    </subcellularLocation>
</comment>
<dbReference type="GO" id="GO:0006511">
    <property type="term" value="P:ubiquitin-dependent protein catabolic process"/>
    <property type="evidence" value="ECO:0007669"/>
    <property type="project" value="TreeGrafter"/>
</dbReference>
<evidence type="ECO:0000256" key="13">
    <source>
        <dbReference type="SAM" id="MobiDB-lite"/>
    </source>
</evidence>
<evidence type="ECO:0000256" key="3">
    <source>
        <dbReference type="ARBA" id="ARBA00012483"/>
    </source>
</evidence>
<evidence type="ECO:0000256" key="10">
    <source>
        <dbReference type="ARBA" id="ARBA00022989"/>
    </source>
</evidence>
<dbReference type="Gene3D" id="3.30.40.10">
    <property type="entry name" value="Zinc/RING finger domain, C3HC4 (zinc finger)"/>
    <property type="match status" value="1"/>
</dbReference>
<keyword evidence="10 14" id="KW-1133">Transmembrane helix</keyword>
<evidence type="ECO:0000256" key="8">
    <source>
        <dbReference type="ARBA" id="ARBA00022786"/>
    </source>
</evidence>
<proteinExistence type="predicted"/>
<dbReference type="PROSITE" id="PS50089">
    <property type="entry name" value="ZF_RING_2"/>
    <property type="match status" value="1"/>
</dbReference>
<evidence type="ECO:0000256" key="2">
    <source>
        <dbReference type="ARBA" id="ARBA00004141"/>
    </source>
</evidence>
<accession>A0A250WQV9</accession>
<feature type="transmembrane region" description="Helical" evidence="14">
    <location>
        <begin position="27"/>
        <end position="49"/>
    </location>
</feature>
<dbReference type="AlphaFoldDB" id="A0A250WQV9"/>
<feature type="region of interest" description="Disordered" evidence="13">
    <location>
        <begin position="126"/>
        <end position="157"/>
    </location>
</feature>
<dbReference type="GO" id="GO:0008270">
    <property type="term" value="F:zinc ion binding"/>
    <property type="evidence" value="ECO:0007669"/>
    <property type="project" value="UniProtKB-KW"/>
</dbReference>
<keyword evidence="4" id="KW-0808">Transferase</keyword>
<dbReference type="PANTHER" id="PTHR45977">
    <property type="entry name" value="TARGET OF ERK KINASE MPK-1"/>
    <property type="match status" value="1"/>
</dbReference>
<feature type="domain" description="RING-type" evidence="15">
    <location>
        <begin position="222"/>
        <end position="263"/>
    </location>
</feature>
<comment type="caution">
    <text evidence="16">The sequence shown here is derived from an EMBL/GenBank/DDBJ whole genome shotgun (WGS) entry which is preliminary data.</text>
</comment>
<dbReference type="PANTHER" id="PTHR45977:SF4">
    <property type="entry name" value="RING-TYPE DOMAIN-CONTAINING PROTEIN"/>
    <property type="match status" value="1"/>
</dbReference>
<evidence type="ECO:0000256" key="14">
    <source>
        <dbReference type="SAM" id="Phobius"/>
    </source>
</evidence>
<dbReference type="InterPro" id="IPR013083">
    <property type="entry name" value="Znf_RING/FYVE/PHD"/>
</dbReference>
<evidence type="ECO:0000256" key="12">
    <source>
        <dbReference type="PROSITE-ProRule" id="PRU00175"/>
    </source>
</evidence>
<evidence type="ECO:0000313" key="16">
    <source>
        <dbReference type="EMBL" id="GAX72940.1"/>
    </source>
</evidence>
<evidence type="ECO:0000313" key="17">
    <source>
        <dbReference type="Proteomes" id="UP000232323"/>
    </source>
</evidence>
<gene>
    <name evidence="16" type="ORF">CEUSTIGMA_g395.t1</name>
</gene>
<keyword evidence="11 14" id="KW-0472">Membrane</keyword>
<keyword evidence="17" id="KW-1185">Reference proteome</keyword>